<proteinExistence type="predicted"/>
<dbReference type="AlphaFoldDB" id="A0A0R3RDP2"/>
<organism evidence="1">
    <name type="scientific">Brugia timori</name>
    <dbReference type="NCBI Taxonomy" id="42155"/>
    <lineage>
        <taxon>Eukaryota</taxon>
        <taxon>Metazoa</taxon>
        <taxon>Ecdysozoa</taxon>
        <taxon>Nematoda</taxon>
        <taxon>Chromadorea</taxon>
        <taxon>Rhabditida</taxon>
        <taxon>Spirurina</taxon>
        <taxon>Spiruromorpha</taxon>
        <taxon>Filarioidea</taxon>
        <taxon>Onchocercidae</taxon>
        <taxon>Brugia</taxon>
    </lineage>
</organism>
<dbReference type="STRING" id="42155.A0A0R3RDP2"/>
<accession>A0A0R3RDP2</accession>
<reference evidence="1" key="1">
    <citation type="submission" date="2017-02" db="UniProtKB">
        <authorList>
            <consortium name="WormBaseParasite"/>
        </authorList>
    </citation>
    <scope>IDENTIFICATION</scope>
</reference>
<dbReference type="WBParaSite" id="BTMF_0001816601-mRNA-1">
    <property type="protein sequence ID" value="BTMF_0001816601-mRNA-1"/>
    <property type="gene ID" value="BTMF_0001816601"/>
</dbReference>
<protein>
    <submittedName>
        <fullName evidence="1">Ovule protein</fullName>
    </submittedName>
</protein>
<evidence type="ECO:0000313" key="1">
    <source>
        <dbReference type="WBParaSite" id="BTMF_0001816601-mRNA-1"/>
    </source>
</evidence>
<sequence>LQIGLDKRRSIYDKLSFTDDEWEIKTLSSALKTFLRFFFFFFFLTCCNANHN</sequence>
<name>A0A0R3RDP2_9BILA</name>